<reference evidence="2" key="1">
    <citation type="submission" date="2014-07" db="EMBL/GenBank/DDBJ databases">
        <authorList>
            <person name="Martin A.A"/>
            <person name="De Silva N."/>
        </authorList>
    </citation>
    <scope>NUCLEOTIDE SEQUENCE</scope>
</reference>
<dbReference type="AlphaFoldDB" id="A0A0K0FIT7"/>
<keyword evidence="1" id="KW-0812">Transmembrane</keyword>
<accession>A0A0K0FIT7</accession>
<evidence type="ECO:0000313" key="2">
    <source>
        <dbReference type="Proteomes" id="UP000035680"/>
    </source>
</evidence>
<keyword evidence="2" id="KW-1185">Reference proteome</keyword>
<proteinExistence type="predicted"/>
<sequence>MFHLLFLERDYRLEVFKSFSSQLRDIFKIMNSLCVVILIGILINISFGYKTNCEAALPLSCTFFLTPDDEAYQNTLLGSLKSRHKDTNNLGLDKNESDESKIEEVNKKLQTALDDDTINDFLKNVYGFGKRGYGGVRIVLVSNSIYNYLQSDYTTSKPATSLPLKDPYVKHKSLLDNNIFKKIGKKVLNHKSY</sequence>
<dbReference type="WBParaSite" id="SVE_0880800.1">
    <property type="protein sequence ID" value="SVE_0880800.1"/>
    <property type="gene ID" value="SVE_0880800"/>
</dbReference>
<keyword evidence="1" id="KW-1133">Transmembrane helix</keyword>
<feature type="transmembrane region" description="Helical" evidence="1">
    <location>
        <begin position="29"/>
        <end position="49"/>
    </location>
</feature>
<evidence type="ECO:0000256" key="1">
    <source>
        <dbReference type="SAM" id="Phobius"/>
    </source>
</evidence>
<dbReference type="Proteomes" id="UP000035680">
    <property type="component" value="Unassembled WGS sequence"/>
</dbReference>
<keyword evidence="1" id="KW-0472">Membrane</keyword>
<name>A0A0K0FIT7_STRVS</name>
<reference evidence="3" key="2">
    <citation type="submission" date="2015-08" db="UniProtKB">
        <authorList>
            <consortium name="WormBaseParasite"/>
        </authorList>
    </citation>
    <scope>IDENTIFICATION</scope>
</reference>
<evidence type="ECO:0000313" key="3">
    <source>
        <dbReference type="WBParaSite" id="SVE_0880800.1"/>
    </source>
</evidence>
<protein>
    <submittedName>
        <fullName evidence="3">Uncharacterized protein</fullName>
    </submittedName>
</protein>
<organism evidence="2 3">
    <name type="scientific">Strongyloides venezuelensis</name>
    <name type="common">Threadworm</name>
    <dbReference type="NCBI Taxonomy" id="75913"/>
    <lineage>
        <taxon>Eukaryota</taxon>
        <taxon>Metazoa</taxon>
        <taxon>Ecdysozoa</taxon>
        <taxon>Nematoda</taxon>
        <taxon>Chromadorea</taxon>
        <taxon>Rhabditida</taxon>
        <taxon>Tylenchina</taxon>
        <taxon>Panagrolaimomorpha</taxon>
        <taxon>Strongyloidoidea</taxon>
        <taxon>Strongyloididae</taxon>
        <taxon>Strongyloides</taxon>
    </lineage>
</organism>